<dbReference type="PROSITE" id="PS50109">
    <property type="entry name" value="HIS_KIN"/>
    <property type="match status" value="1"/>
</dbReference>
<gene>
    <name evidence="7" type="ORF">Ssi02_37060</name>
</gene>
<name>A0A919RGI7_9ACTN</name>
<dbReference type="Gene3D" id="3.30.565.10">
    <property type="entry name" value="Histidine kinase-like ATPase, C-terminal domain"/>
    <property type="match status" value="1"/>
</dbReference>
<dbReference type="EC" id="2.7.13.3" evidence="3"/>
<dbReference type="InterPro" id="IPR003594">
    <property type="entry name" value="HATPase_dom"/>
</dbReference>
<keyword evidence="8" id="KW-1185">Reference proteome</keyword>
<accession>A0A919RGI7</accession>
<dbReference type="PANTHER" id="PTHR43547:SF2">
    <property type="entry name" value="HYBRID SIGNAL TRANSDUCTION HISTIDINE KINASE C"/>
    <property type="match status" value="1"/>
</dbReference>
<evidence type="ECO:0000256" key="2">
    <source>
        <dbReference type="ARBA" id="ARBA00004236"/>
    </source>
</evidence>
<evidence type="ECO:0000313" key="7">
    <source>
        <dbReference type="EMBL" id="GII93475.1"/>
    </source>
</evidence>
<dbReference type="GO" id="GO:0000155">
    <property type="term" value="F:phosphorelay sensor kinase activity"/>
    <property type="evidence" value="ECO:0007669"/>
    <property type="project" value="InterPro"/>
</dbReference>
<protein>
    <recommendedName>
        <fullName evidence="3">histidine kinase</fullName>
        <ecNumber evidence="3">2.7.13.3</ecNumber>
    </recommendedName>
</protein>
<keyword evidence="4" id="KW-0597">Phosphoprotein</keyword>
<dbReference type="InterPro" id="IPR036097">
    <property type="entry name" value="HisK_dim/P_sf"/>
</dbReference>
<dbReference type="CDD" id="cd00082">
    <property type="entry name" value="HisKA"/>
    <property type="match status" value="1"/>
</dbReference>
<sequence>MGAALDRMADALQARLTAERRVTVDIAQELRTPVAGLVTAAELLPPGRPTELVRDRAAVLRHMVEDILEVARLDDPDVRPTLERRTLSTLVRRALAAARADDGVEPVVAADAEVVTDPRRVERILANLVGNAVRHGAAPVTVTVDRAGVAVRDHGPGFPEEMLAMLRESGPRRFASGTAARGVGVGLGLTIAAGQTRVLGARLTFVNASEGAGAEVSPRLPEERDAVGCG</sequence>
<dbReference type="Proteomes" id="UP000606172">
    <property type="component" value="Unassembled WGS sequence"/>
</dbReference>
<dbReference type="Pfam" id="PF00512">
    <property type="entry name" value="HisKA"/>
    <property type="match status" value="1"/>
</dbReference>
<dbReference type="SMART" id="SM00387">
    <property type="entry name" value="HATPase_c"/>
    <property type="match status" value="1"/>
</dbReference>
<keyword evidence="5" id="KW-0808">Transferase</keyword>
<dbReference type="SUPFAM" id="SSF55874">
    <property type="entry name" value="ATPase domain of HSP90 chaperone/DNA topoisomerase II/histidine kinase"/>
    <property type="match status" value="1"/>
</dbReference>
<dbReference type="SMART" id="SM00388">
    <property type="entry name" value="HisKA"/>
    <property type="match status" value="1"/>
</dbReference>
<comment type="subcellular location">
    <subcellularLocation>
        <location evidence="2">Cell membrane</location>
    </subcellularLocation>
</comment>
<reference evidence="7" key="1">
    <citation type="submission" date="2021-01" db="EMBL/GenBank/DDBJ databases">
        <title>Whole genome shotgun sequence of Sinosporangium siamense NBRC 109515.</title>
        <authorList>
            <person name="Komaki H."/>
            <person name="Tamura T."/>
        </authorList>
    </citation>
    <scope>NUCLEOTIDE SEQUENCE</scope>
    <source>
        <strain evidence="7">NBRC 109515</strain>
    </source>
</reference>
<dbReference type="SUPFAM" id="SSF47384">
    <property type="entry name" value="Homodimeric domain of signal transducing histidine kinase"/>
    <property type="match status" value="1"/>
</dbReference>
<evidence type="ECO:0000256" key="1">
    <source>
        <dbReference type="ARBA" id="ARBA00000085"/>
    </source>
</evidence>
<keyword evidence="5" id="KW-0418">Kinase</keyword>
<dbReference type="Pfam" id="PF02518">
    <property type="entry name" value="HATPase_c"/>
    <property type="match status" value="1"/>
</dbReference>
<dbReference type="PANTHER" id="PTHR43547">
    <property type="entry name" value="TWO-COMPONENT HISTIDINE KINASE"/>
    <property type="match status" value="1"/>
</dbReference>
<dbReference type="InterPro" id="IPR003661">
    <property type="entry name" value="HisK_dim/P_dom"/>
</dbReference>
<comment type="catalytic activity">
    <reaction evidence="1">
        <text>ATP + protein L-histidine = ADP + protein N-phospho-L-histidine.</text>
        <dbReference type="EC" id="2.7.13.3"/>
    </reaction>
</comment>
<dbReference type="AlphaFoldDB" id="A0A919RGI7"/>
<proteinExistence type="predicted"/>
<organism evidence="7 8">
    <name type="scientific">Sinosporangium siamense</name>
    <dbReference type="NCBI Taxonomy" id="1367973"/>
    <lineage>
        <taxon>Bacteria</taxon>
        <taxon>Bacillati</taxon>
        <taxon>Actinomycetota</taxon>
        <taxon>Actinomycetes</taxon>
        <taxon>Streptosporangiales</taxon>
        <taxon>Streptosporangiaceae</taxon>
        <taxon>Sinosporangium</taxon>
    </lineage>
</organism>
<evidence type="ECO:0000256" key="3">
    <source>
        <dbReference type="ARBA" id="ARBA00012438"/>
    </source>
</evidence>
<dbReference type="Gene3D" id="1.10.287.130">
    <property type="match status" value="1"/>
</dbReference>
<comment type="caution">
    <text evidence="7">The sequence shown here is derived from an EMBL/GenBank/DDBJ whole genome shotgun (WGS) entry which is preliminary data.</text>
</comment>
<dbReference type="InterPro" id="IPR036890">
    <property type="entry name" value="HATPase_C_sf"/>
</dbReference>
<evidence type="ECO:0000313" key="8">
    <source>
        <dbReference type="Proteomes" id="UP000606172"/>
    </source>
</evidence>
<evidence type="ECO:0000256" key="5">
    <source>
        <dbReference type="ARBA" id="ARBA00022777"/>
    </source>
</evidence>
<dbReference type="GO" id="GO:0005886">
    <property type="term" value="C:plasma membrane"/>
    <property type="evidence" value="ECO:0007669"/>
    <property type="project" value="UniProtKB-SubCell"/>
</dbReference>
<evidence type="ECO:0000256" key="4">
    <source>
        <dbReference type="ARBA" id="ARBA00022553"/>
    </source>
</evidence>
<feature type="domain" description="Histidine kinase" evidence="6">
    <location>
        <begin position="25"/>
        <end position="224"/>
    </location>
</feature>
<evidence type="ECO:0000259" key="6">
    <source>
        <dbReference type="PROSITE" id="PS50109"/>
    </source>
</evidence>
<dbReference type="EMBL" id="BOOW01000023">
    <property type="protein sequence ID" value="GII93475.1"/>
    <property type="molecule type" value="Genomic_DNA"/>
</dbReference>
<dbReference type="InterPro" id="IPR005467">
    <property type="entry name" value="His_kinase_dom"/>
</dbReference>